<sequence>MRHTDFCRLVFRRDKFRIDVVPRRSHVHFLEECSTTSLTLAIEYGRRDIFRLIVERDDTIDQLENGNPYLGDSALSTDEDSALELAYYKDRGLFELVKQGEYSERPGRRHMGPDNFRLWYLSWSANVKHHDTYFGEKLMERERKDHGELWWSKKRDGVYYRPLSYSPLFYAVKLSWIAMFEILLKGNAPLNNGGYLSFKTTRTSTNSNPNQKIPGIKKEPVARIGELAMANMAAFQMIQPNIDLRSPRELIKTWLEHVERVPDSLIRAVILNKAELVPGDKRRAKIDEFWSDLENSGEKFGQGFFSRRRLVGDIPIISSEWHGRRHVDKRMVGVLQLAILYADMKAVEGILKLRMPLTPITWWPTYYIVGSFDPWSWTLTRIYRLKARNPKHRDLQTLEKIANLLDAAGYGLSSLEKDGF</sequence>
<dbReference type="Proteomes" id="UP001307849">
    <property type="component" value="Unassembled WGS sequence"/>
</dbReference>
<reference evidence="1 2" key="1">
    <citation type="submission" date="2019-10" db="EMBL/GenBank/DDBJ databases">
        <authorList>
            <person name="Palmer J.M."/>
        </authorList>
    </citation>
    <scope>NUCLEOTIDE SEQUENCE [LARGE SCALE GENOMIC DNA]</scope>
    <source>
        <strain evidence="1 2">TWF506</strain>
    </source>
</reference>
<accession>A0AAN8PB91</accession>
<dbReference type="EMBL" id="JAVHJM010000009">
    <property type="protein sequence ID" value="KAK6506578.1"/>
    <property type="molecule type" value="Genomic_DNA"/>
</dbReference>
<evidence type="ECO:0000313" key="2">
    <source>
        <dbReference type="Proteomes" id="UP001307849"/>
    </source>
</evidence>
<keyword evidence="2" id="KW-1185">Reference proteome</keyword>
<name>A0AAN8PB91_9PEZI</name>
<comment type="caution">
    <text evidence="1">The sequence shown here is derived from an EMBL/GenBank/DDBJ whole genome shotgun (WGS) entry which is preliminary data.</text>
</comment>
<organism evidence="1 2">
    <name type="scientific">Arthrobotrys conoides</name>
    <dbReference type="NCBI Taxonomy" id="74498"/>
    <lineage>
        <taxon>Eukaryota</taxon>
        <taxon>Fungi</taxon>
        <taxon>Dikarya</taxon>
        <taxon>Ascomycota</taxon>
        <taxon>Pezizomycotina</taxon>
        <taxon>Orbiliomycetes</taxon>
        <taxon>Orbiliales</taxon>
        <taxon>Orbiliaceae</taxon>
        <taxon>Arthrobotrys</taxon>
    </lineage>
</organism>
<proteinExistence type="predicted"/>
<evidence type="ECO:0008006" key="3">
    <source>
        <dbReference type="Google" id="ProtNLM"/>
    </source>
</evidence>
<dbReference type="AlphaFoldDB" id="A0AAN8PB91"/>
<protein>
    <recommendedName>
        <fullName evidence="3">Ankyrin repeat protein</fullName>
    </recommendedName>
</protein>
<evidence type="ECO:0000313" key="1">
    <source>
        <dbReference type="EMBL" id="KAK6506578.1"/>
    </source>
</evidence>
<gene>
    <name evidence="1" type="ORF">TWF506_011484</name>
</gene>